<evidence type="ECO:0000256" key="1">
    <source>
        <dbReference type="SAM" id="Phobius"/>
    </source>
</evidence>
<sequence>MDTKILSYKTWTFGFVAAINRIWSTFVALGVLEKHYSSFCVSLVPSSGFCRVDRSDYQQEIQSISQAYDAEKYLKFTAHTNHKSKKPRLFDMTTTQDGLQETSAWLFSILLRLQYIVDTMQDIENFIDSYEYLIQPWVEHKPAYYELSSNLADIWNQDSINWVNRVMFGAVKKSRLKQAISTMSVYQGQTTYI</sequence>
<feature type="transmembrane region" description="Helical" evidence="1">
    <location>
        <begin position="12"/>
        <end position="32"/>
    </location>
</feature>
<dbReference type="InParanoid" id="A0A167LX20"/>
<dbReference type="GeneID" id="29002551"/>
<accession>A0A167LX20</accession>
<keyword evidence="1" id="KW-1133">Transmembrane helix</keyword>
<dbReference type="VEuPathDB" id="FungiDB:PHYBLDRAFT_66458"/>
<dbReference type="Proteomes" id="UP000077315">
    <property type="component" value="Unassembled WGS sequence"/>
</dbReference>
<evidence type="ECO:0000313" key="2">
    <source>
        <dbReference type="EMBL" id="OAD71264.1"/>
    </source>
</evidence>
<dbReference type="RefSeq" id="XP_018289304.1">
    <property type="nucleotide sequence ID" value="XM_018441645.1"/>
</dbReference>
<name>A0A167LX20_PHYB8</name>
<keyword evidence="1" id="KW-0812">Transmembrane</keyword>
<gene>
    <name evidence="2" type="ORF">PHYBLDRAFT_66458</name>
</gene>
<organism evidence="2 3">
    <name type="scientific">Phycomyces blakesleeanus (strain ATCC 8743b / DSM 1359 / FGSC 10004 / NBRC 33097 / NRRL 1555)</name>
    <dbReference type="NCBI Taxonomy" id="763407"/>
    <lineage>
        <taxon>Eukaryota</taxon>
        <taxon>Fungi</taxon>
        <taxon>Fungi incertae sedis</taxon>
        <taxon>Mucoromycota</taxon>
        <taxon>Mucoromycotina</taxon>
        <taxon>Mucoromycetes</taxon>
        <taxon>Mucorales</taxon>
        <taxon>Phycomycetaceae</taxon>
        <taxon>Phycomyces</taxon>
    </lineage>
</organism>
<protein>
    <submittedName>
        <fullName evidence="2">Uncharacterized protein</fullName>
    </submittedName>
</protein>
<dbReference type="AlphaFoldDB" id="A0A167LX20"/>
<dbReference type="EMBL" id="KV440986">
    <property type="protein sequence ID" value="OAD71264.1"/>
    <property type="molecule type" value="Genomic_DNA"/>
</dbReference>
<evidence type="ECO:0000313" key="3">
    <source>
        <dbReference type="Proteomes" id="UP000077315"/>
    </source>
</evidence>
<keyword evidence="1" id="KW-0472">Membrane</keyword>
<keyword evidence="3" id="KW-1185">Reference proteome</keyword>
<proteinExistence type="predicted"/>
<reference evidence="3" key="1">
    <citation type="submission" date="2015-06" db="EMBL/GenBank/DDBJ databases">
        <title>Expansion of signal transduction pathways in fungi by whole-genome duplication.</title>
        <authorList>
            <consortium name="DOE Joint Genome Institute"/>
            <person name="Corrochano L.M."/>
            <person name="Kuo A."/>
            <person name="Marcet-Houben M."/>
            <person name="Polaino S."/>
            <person name="Salamov A."/>
            <person name="Villalobos J.M."/>
            <person name="Alvarez M.I."/>
            <person name="Avalos J."/>
            <person name="Benito E.P."/>
            <person name="Benoit I."/>
            <person name="Burger G."/>
            <person name="Camino L.P."/>
            <person name="Canovas D."/>
            <person name="Cerda-Olmedo E."/>
            <person name="Cheng J.-F."/>
            <person name="Dominguez A."/>
            <person name="Elias M."/>
            <person name="Eslava A.P."/>
            <person name="Glaser F."/>
            <person name="Grimwood J."/>
            <person name="Gutierrez G."/>
            <person name="Heitman J."/>
            <person name="Henrissat B."/>
            <person name="Iturriaga E.A."/>
            <person name="Lang B.F."/>
            <person name="Lavin J.L."/>
            <person name="Lee S."/>
            <person name="Li W."/>
            <person name="Lindquist E."/>
            <person name="Lopez-Garcia S."/>
            <person name="Luque E.M."/>
            <person name="Marcos A.T."/>
            <person name="Martin J."/>
            <person name="McCluskey K."/>
            <person name="Medina H.R."/>
            <person name="Miralles-Duran A."/>
            <person name="Miyazaki A."/>
            <person name="Munoz-Torres E."/>
            <person name="Oguiza J.A."/>
            <person name="Ohm R."/>
            <person name="Olmedo M."/>
            <person name="Orejas M."/>
            <person name="Ortiz-Castellanos L."/>
            <person name="Pisabarro A.G."/>
            <person name="Rodriguez-Romero J."/>
            <person name="Ruiz-Herrera J."/>
            <person name="Ruiz-Vazquez R."/>
            <person name="Sanz C."/>
            <person name="Schackwitz W."/>
            <person name="Schmutz J."/>
            <person name="Shahriari M."/>
            <person name="Shelest E."/>
            <person name="Silva-Franco F."/>
            <person name="Soanes D."/>
            <person name="Syed K."/>
            <person name="Tagua V.G."/>
            <person name="Talbot N.J."/>
            <person name="Thon M."/>
            <person name="De vries R.P."/>
            <person name="Wiebenga A."/>
            <person name="Yadav J.S."/>
            <person name="Braun E.L."/>
            <person name="Baker S."/>
            <person name="Garre V."/>
            <person name="Horwitz B."/>
            <person name="Torres-Martinez S."/>
            <person name="Idnurm A."/>
            <person name="Herrera-Estrella A."/>
            <person name="Gabaldon T."/>
            <person name="Grigoriev I.V."/>
        </authorList>
    </citation>
    <scope>NUCLEOTIDE SEQUENCE [LARGE SCALE GENOMIC DNA]</scope>
    <source>
        <strain evidence="3">NRRL 1555(-)</strain>
    </source>
</reference>